<organism evidence="2">
    <name type="scientific">Arundo donax</name>
    <name type="common">Giant reed</name>
    <name type="synonym">Donax arundinaceus</name>
    <dbReference type="NCBI Taxonomy" id="35708"/>
    <lineage>
        <taxon>Eukaryota</taxon>
        <taxon>Viridiplantae</taxon>
        <taxon>Streptophyta</taxon>
        <taxon>Embryophyta</taxon>
        <taxon>Tracheophyta</taxon>
        <taxon>Spermatophyta</taxon>
        <taxon>Magnoliopsida</taxon>
        <taxon>Liliopsida</taxon>
        <taxon>Poales</taxon>
        <taxon>Poaceae</taxon>
        <taxon>PACMAD clade</taxon>
        <taxon>Arundinoideae</taxon>
        <taxon>Arundineae</taxon>
        <taxon>Arundo</taxon>
    </lineage>
</organism>
<feature type="transmembrane region" description="Helical" evidence="1">
    <location>
        <begin position="12"/>
        <end position="34"/>
    </location>
</feature>
<keyword evidence="1" id="KW-0812">Transmembrane</keyword>
<evidence type="ECO:0000256" key="1">
    <source>
        <dbReference type="SAM" id="Phobius"/>
    </source>
</evidence>
<reference evidence="2" key="2">
    <citation type="journal article" date="2015" name="Data Brief">
        <title>Shoot transcriptome of the giant reed, Arundo donax.</title>
        <authorList>
            <person name="Barrero R.A."/>
            <person name="Guerrero F.D."/>
            <person name="Moolhuijzen P."/>
            <person name="Goolsby J.A."/>
            <person name="Tidwell J."/>
            <person name="Bellgard S.E."/>
            <person name="Bellgard M.I."/>
        </authorList>
    </citation>
    <scope>NUCLEOTIDE SEQUENCE</scope>
    <source>
        <tissue evidence="2">Shoot tissue taken approximately 20 cm above the soil surface</tissue>
    </source>
</reference>
<keyword evidence="1" id="KW-1133">Transmembrane helix</keyword>
<dbReference type="AlphaFoldDB" id="A0A0A9CEU8"/>
<evidence type="ECO:0000313" key="2">
    <source>
        <dbReference type="EMBL" id="JAD71920.1"/>
    </source>
</evidence>
<reference evidence="2" key="1">
    <citation type="submission" date="2014-09" db="EMBL/GenBank/DDBJ databases">
        <authorList>
            <person name="Magalhaes I.L.F."/>
            <person name="Oliveira U."/>
            <person name="Santos F.R."/>
            <person name="Vidigal T.H.D.A."/>
            <person name="Brescovit A.D."/>
            <person name="Santos A.J."/>
        </authorList>
    </citation>
    <scope>NUCLEOTIDE SEQUENCE</scope>
    <source>
        <tissue evidence="2">Shoot tissue taken approximately 20 cm above the soil surface</tissue>
    </source>
</reference>
<proteinExistence type="predicted"/>
<keyword evidence="1" id="KW-0472">Membrane</keyword>
<sequence>MSIVVFDPCLLFYIILSMLCILQTLYIVFCCPLLQSELAPRKFPITKKWKRINLIVLATRASKDKRTRLDNHY</sequence>
<accession>A0A0A9CEU8</accession>
<name>A0A0A9CEU8_ARUDO</name>
<protein>
    <submittedName>
        <fullName evidence="2">Uncharacterized protein</fullName>
    </submittedName>
</protein>
<dbReference type="EMBL" id="GBRH01225975">
    <property type="protein sequence ID" value="JAD71920.1"/>
    <property type="molecule type" value="Transcribed_RNA"/>
</dbReference>